<sequence>SGGGTADRYIRLWNVTTGVCLNSIDTKSQISSILWSKDYKELITGHGFSNNQLSIWKYPSMTRVADLVDHSARVLCMSMSPSGEHVASAGADETLRIWKCFDRSQLKKKSAACGIVKKTLNTNLTMINRIR</sequence>
<dbReference type="InterPro" id="IPR001680">
    <property type="entry name" value="WD40_rpt"/>
</dbReference>
<dbReference type="GO" id="GO:0051301">
    <property type="term" value="P:cell division"/>
    <property type="evidence" value="ECO:0007669"/>
    <property type="project" value="UniProtKB-KW"/>
</dbReference>
<dbReference type="GO" id="GO:0005680">
    <property type="term" value="C:anaphase-promoting complex"/>
    <property type="evidence" value="ECO:0007669"/>
    <property type="project" value="TreeGrafter"/>
</dbReference>
<accession>A0A7D9J156</accession>
<evidence type="ECO:0000256" key="4">
    <source>
        <dbReference type="ARBA" id="ARBA00022776"/>
    </source>
</evidence>
<evidence type="ECO:0000313" key="6">
    <source>
        <dbReference type="EMBL" id="CAB4020019.1"/>
    </source>
</evidence>
<feature type="non-terminal residue" evidence="6">
    <location>
        <position position="1"/>
    </location>
</feature>
<dbReference type="Pfam" id="PF00400">
    <property type="entry name" value="WD40"/>
    <property type="match status" value="1"/>
</dbReference>
<protein>
    <submittedName>
        <fullName evidence="6">Cell division cycle 20 homolog</fullName>
    </submittedName>
</protein>
<evidence type="ECO:0000256" key="5">
    <source>
        <dbReference type="ARBA" id="ARBA00023306"/>
    </source>
</evidence>
<reference evidence="6" key="1">
    <citation type="submission" date="2020-04" db="EMBL/GenBank/DDBJ databases">
        <authorList>
            <person name="Alioto T."/>
            <person name="Alioto T."/>
            <person name="Gomez Garrido J."/>
        </authorList>
    </citation>
    <scope>NUCLEOTIDE SEQUENCE</scope>
    <source>
        <strain evidence="6">A484AB</strain>
    </source>
</reference>
<keyword evidence="1" id="KW-0853">WD repeat</keyword>
<dbReference type="Proteomes" id="UP001152795">
    <property type="component" value="Unassembled WGS sequence"/>
</dbReference>
<dbReference type="GO" id="GO:0031145">
    <property type="term" value="P:anaphase-promoting complex-dependent catabolic process"/>
    <property type="evidence" value="ECO:0007669"/>
    <property type="project" value="TreeGrafter"/>
</dbReference>
<evidence type="ECO:0000256" key="3">
    <source>
        <dbReference type="ARBA" id="ARBA00022737"/>
    </source>
</evidence>
<dbReference type="SUPFAM" id="SSF50998">
    <property type="entry name" value="Quinoprotein alcohol dehydrogenase-like"/>
    <property type="match status" value="1"/>
</dbReference>
<dbReference type="GO" id="GO:1905786">
    <property type="term" value="P:positive regulation of anaphase-promoting complex-dependent catabolic process"/>
    <property type="evidence" value="ECO:0007669"/>
    <property type="project" value="TreeGrafter"/>
</dbReference>
<dbReference type="PANTHER" id="PTHR19918">
    <property type="entry name" value="CELL DIVISION CYCLE 20 CDC20 FIZZY -RELATED"/>
    <property type="match status" value="1"/>
</dbReference>
<keyword evidence="7" id="KW-1185">Reference proteome</keyword>
<gene>
    <name evidence="6" type="ORF">PACLA_8A019311</name>
</gene>
<dbReference type="PROSITE" id="PS50082">
    <property type="entry name" value="WD_REPEATS_2"/>
    <property type="match status" value="1"/>
</dbReference>
<dbReference type="PANTHER" id="PTHR19918:SF8">
    <property type="entry name" value="FI02843P"/>
    <property type="match status" value="1"/>
</dbReference>
<keyword evidence="4" id="KW-0498">Mitosis</keyword>
<organism evidence="6 7">
    <name type="scientific">Paramuricea clavata</name>
    <name type="common">Red gorgonian</name>
    <name type="synonym">Violescent sea-whip</name>
    <dbReference type="NCBI Taxonomy" id="317549"/>
    <lineage>
        <taxon>Eukaryota</taxon>
        <taxon>Metazoa</taxon>
        <taxon>Cnidaria</taxon>
        <taxon>Anthozoa</taxon>
        <taxon>Octocorallia</taxon>
        <taxon>Malacalcyonacea</taxon>
        <taxon>Plexauridae</taxon>
        <taxon>Paramuricea</taxon>
    </lineage>
</organism>
<dbReference type="GO" id="GO:1990757">
    <property type="term" value="F:ubiquitin ligase activator activity"/>
    <property type="evidence" value="ECO:0007669"/>
    <property type="project" value="TreeGrafter"/>
</dbReference>
<dbReference type="PROSITE" id="PS50294">
    <property type="entry name" value="WD_REPEATS_REGION"/>
    <property type="match status" value="1"/>
</dbReference>
<dbReference type="InterPro" id="IPR015943">
    <property type="entry name" value="WD40/YVTN_repeat-like_dom_sf"/>
</dbReference>
<keyword evidence="5" id="KW-0131">Cell cycle</keyword>
<proteinExistence type="predicted"/>
<evidence type="ECO:0000256" key="2">
    <source>
        <dbReference type="ARBA" id="ARBA00022618"/>
    </source>
</evidence>
<keyword evidence="3" id="KW-0677">Repeat</keyword>
<keyword evidence="2 6" id="KW-0132">Cell division</keyword>
<dbReference type="Gene3D" id="2.130.10.10">
    <property type="entry name" value="YVTN repeat-like/Quinoprotein amine dehydrogenase"/>
    <property type="match status" value="1"/>
</dbReference>
<dbReference type="OrthoDB" id="10263272at2759"/>
<dbReference type="InterPro" id="IPR011047">
    <property type="entry name" value="Quinoprotein_ADH-like_sf"/>
</dbReference>
<evidence type="ECO:0000313" key="7">
    <source>
        <dbReference type="Proteomes" id="UP001152795"/>
    </source>
</evidence>
<name>A0A7D9J156_PARCT</name>
<dbReference type="GO" id="GO:0010997">
    <property type="term" value="F:anaphase-promoting complex binding"/>
    <property type="evidence" value="ECO:0007669"/>
    <property type="project" value="InterPro"/>
</dbReference>
<dbReference type="InterPro" id="IPR033010">
    <property type="entry name" value="Cdc20/Fizzy"/>
</dbReference>
<dbReference type="EMBL" id="CACRXK020010741">
    <property type="protein sequence ID" value="CAB4020019.1"/>
    <property type="molecule type" value="Genomic_DNA"/>
</dbReference>
<evidence type="ECO:0000256" key="1">
    <source>
        <dbReference type="ARBA" id="ARBA00022574"/>
    </source>
</evidence>
<dbReference type="AlphaFoldDB" id="A0A7D9J156"/>
<comment type="caution">
    <text evidence="6">The sequence shown here is derived from an EMBL/GenBank/DDBJ whole genome shotgun (WGS) entry which is preliminary data.</text>
</comment>
<dbReference type="SMART" id="SM00320">
    <property type="entry name" value="WD40"/>
    <property type="match status" value="2"/>
</dbReference>